<protein>
    <submittedName>
        <fullName evidence="1">Uncharacterized protein</fullName>
    </submittedName>
</protein>
<dbReference type="RefSeq" id="WP_377569291.1">
    <property type="nucleotide sequence ID" value="NZ_JBHTMP010000011.1"/>
</dbReference>
<proteinExistence type="predicted"/>
<sequence>MNLLVLDYPGHRAEAKVAELCLEDAGHDVVYLLSRSLPTDHAAQAYARSALSAVGPRDTTPDAVLAYCMAAPLAQEVAAATGAPLLVLLDGEPSTPEAVERELRLVLRPTATGVGRLPAWWDRELLRERTADVLTLVRDSVRSSVRAGLADGAGLEGEELDEVAEPVVTAYVDWITHLVAACRADFPAWGGEVVHVASREHQVIDPWPGAAATSVVRLDVERNGLLADDSAREAVLRILRRWEDAR</sequence>
<name>A0ABW3YCD9_9ACTN</name>
<dbReference type="EMBL" id="JBHTMP010000011">
    <property type="protein sequence ID" value="MFD1321302.1"/>
    <property type="molecule type" value="Genomic_DNA"/>
</dbReference>
<accession>A0ABW3YCD9</accession>
<comment type="caution">
    <text evidence="1">The sequence shown here is derived from an EMBL/GenBank/DDBJ whole genome shotgun (WGS) entry which is preliminary data.</text>
</comment>
<reference evidence="2" key="1">
    <citation type="journal article" date="2019" name="Int. J. Syst. Evol. Microbiol.">
        <title>The Global Catalogue of Microorganisms (GCM) 10K type strain sequencing project: providing services to taxonomists for standard genome sequencing and annotation.</title>
        <authorList>
            <consortium name="The Broad Institute Genomics Platform"/>
            <consortium name="The Broad Institute Genome Sequencing Center for Infectious Disease"/>
            <person name="Wu L."/>
            <person name="Ma J."/>
        </authorList>
    </citation>
    <scope>NUCLEOTIDE SEQUENCE [LARGE SCALE GENOMIC DNA]</scope>
    <source>
        <strain evidence="2">JCM 31037</strain>
    </source>
</reference>
<gene>
    <name evidence="1" type="ORF">ACFQ4H_09395</name>
</gene>
<organism evidence="1 2">
    <name type="scientific">Micromonospora sonneratiae</name>
    <dbReference type="NCBI Taxonomy" id="1184706"/>
    <lineage>
        <taxon>Bacteria</taxon>
        <taxon>Bacillati</taxon>
        <taxon>Actinomycetota</taxon>
        <taxon>Actinomycetes</taxon>
        <taxon>Micromonosporales</taxon>
        <taxon>Micromonosporaceae</taxon>
        <taxon>Micromonospora</taxon>
    </lineage>
</organism>
<dbReference type="Proteomes" id="UP001597260">
    <property type="component" value="Unassembled WGS sequence"/>
</dbReference>
<evidence type="ECO:0000313" key="2">
    <source>
        <dbReference type="Proteomes" id="UP001597260"/>
    </source>
</evidence>
<keyword evidence="2" id="KW-1185">Reference proteome</keyword>
<evidence type="ECO:0000313" key="1">
    <source>
        <dbReference type="EMBL" id="MFD1321302.1"/>
    </source>
</evidence>